<accession>A0A6J5NAD3</accession>
<sequence>GTWGFITWGTPRPPSAALSLVMRVWQFDNYGENLILQQVDGKVYEWRPSDGIDTRATVLAGAPTKSKYALVSTPDRHLVCFGTESVLGDPTTQDPMYVRFSDQENIGNFVATATNTAGGQRLTDGNEIVSALRSRGQILIWTDTSLHGQQFIGPPYTFGFQQLGANCGIIAPHASADVNGVAYWMSKDAFFVFDGTVKKIPCTVQDYVFSDLNTAQAYAVNVGINTQFNEVTWYYPSLSSNYVDRFVTYNYMENVWSIGTMARTAWQDIGSFDKPMGAEYLPLDNSATLTPIYGLTAGRTHLYSQESGVDANGEPIEAYIYSGYFDIGDGDQVLFMKRFIPDFKRQTGDLTVRLLLRLYPQTSATPSSLDPYIITPTTDKVDTRARGRQIQLRIESDQLNGWWRFGTMRVDIQPDGTR</sequence>
<dbReference type="EMBL" id="LR796617">
    <property type="protein sequence ID" value="CAB4154411.1"/>
    <property type="molecule type" value="Genomic_DNA"/>
</dbReference>
<organism evidence="1">
    <name type="scientific">uncultured Caudovirales phage</name>
    <dbReference type="NCBI Taxonomy" id="2100421"/>
    <lineage>
        <taxon>Viruses</taxon>
        <taxon>Duplodnaviria</taxon>
        <taxon>Heunggongvirae</taxon>
        <taxon>Uroviricota</taxon>
        <taxon>Caudoviricetes</taxon>
        <taxon>Peduoviridae</taxon>
        <taxon>Maltschvirus</taxon>
        <taxon>Maltschvirus maltsch</taxon>
    </lineage>
</organism>
<evidence type="ECO:0000313" key="1">
    <source>
        <dbReference type="EMBL" id="CAB4154411.1"/>
    </source>
</evidence>
<protein>
    <submittedName>
        <fullName evidence="1">Uncharacterized protein</fullName>
    </submittedName>
</protein>
<reference evidence="1" key="1">
    <citation type="submission" date="2020-04" db="EMBL/GenBank/DDBJ databases">
        <authorList>
            <person name="Chiriac C."/>
            <person name="Salcher M."/>
            <person name="Ghai R."/>
            <person name="Kavagutti S V."/>
        </authorList>
    </citation>
    <scope>NUCLEOTIDE SEQUENCE</scope>
</reference>
<gene>
    <name evidence="1" type="ORF">UFOVP652_1</name>
</gene>
<feature type="non-terminal residue" evidence="1">
    <location>
        <position position="1"/>
    </location>
</feature>
<name>A0A6J5NAD3_9CAUD</name>
<proteinExistence type="predicted"/>